<dbReference type="Proteomes" id="UP000604825">
    <property type="component" value="Unassembled WGS sequence"/>
</dbReference>
<gene>
    <name evidence="1" type="ORF">NCGR_LOCUS9257</name>
</gene>
<name>A0A811MZV7_9POAL</name>
<keyword evidence="2" id="KW-1185">Reference proteome</keyword>
<dbReference type="AlphaFoldDB" id="A0A811MZV7"/>
<evidence type="ECO:0000313" key="1">
    <source>
        <dbReference type="EMBL" id="CAD6213740.1"/>
    </source>
</evidence>
<dbReference type="EMBL" id="CAJGYO010000002">
    <property type="protein sequence ID" value="CAD6213740.1"/>
    <property type="molecule type" value="Genomic_DNA"/>
</dbReference>
<sequence length="109" mass="12315">MVGNKASNRLTPAKSSIEKSKCDYLTNNVSESFNAQIRHMKGLLLHELVDGLRELIMEKRFLRRKIARKMLDGILPTVMKELNAISNNLKVVKVSSSDEDMAEVTLLDN</sequence>
<reference evidence="1" key="1">
    <citation type="submission" date="2020-10" db="EMBL/GenBank/DDBJ databases">
        <authorList>
            <person name="Han B."/>
            <person name="Lu T."/>
            <person name="Zhao Q."/>
            <person name="Huang X."/>
            <person name="Zhao Y."/>
        </authorList>
    </citation>
    <scope>NUCLEOTIDE SEQUENCE</scope>
</reference>
<protein>
    <submittedName>
        <fullName evidence="1">Uncharacterized protein</fullName>
    </submittedName>
</protein>
<proteinExistence type="predicted"/>
<comment type="caution">
    <text evidence="1">The sequence shown here is derived from an EMBL/GenBank/DDBJ whole genome shotgun (WGS) entry which is preliminary data.</text>
</comment>
<accession>A0A811MZV7</accession>
<dbReference type="OrthoDB" id="786266at2759"/>
<evidence type="ECO:0000313" key="2">
    <source>
        <dbReference type="Proteomes" id="UP000604825"/>
    </source>
</evidence>
<organism evidence="1 2">
    <name type="scientific">Miscanthus lutarioriparius</name>
    <dbReference type="NCBI Taxonomy" id="422564"/>
    <lineage>
        <taxon>Eukaryota</taxon>
        <taxon>Viridiplantae</taxon>
        <taxon>Streptophyta</taxon>
        <taxon>Embryophyta</taxon>
        <taxon>Tracheophyta</taxon>
        <taxon>Spermatophyta</taxon>
        <taxon>Magnoliopsida</taxon>
        <taxon>Liliopsida</taxon>
        <taxon>Poales</taxon>
        <taxon>Poaceae</taxon>
        <taxon>PACMAD clade</taxon>
        <taxon>Panicoideae</taxon>
        <taxon>Andropogonodae</taxon>
        <taxon>Andropogoneae</taxon>
        <taxon>Saccharinae</taxon>
        <taxon>Miscanthus</taxon>
    </lineage>
</organism>